<evidence type="ECO:0000259" key="2">
    <source>
        <dbReference type="Pfam" id="PF21028"/>
    </source>
</evidence>
<reference evidence="3 4" key="1">
    <citation type="submission" date="2019-11" db="EMBL/GenBank/DDBJ databases">
        <authorList>
            <person name="Dong K."/>
        </authorList>
    </citation>
    <scope>NUCLEOTIDE SEQUENCE [LARGE SCALE GENOMIC DNA]</scope>
    <source>
        <strain evidence="3 4">JCM 17370</strain>
    </source>
</reference>
<dbReference type="AlphaFoldDB" id="A0A844H5Q9"/>
<proteinExistence type="predicted"/>
<dbReference type="InterPro" id="IPR023361">
    <property type="entry name" value="DUF1285_beta_roll_sf"/>
</dbReference>
<dbReference type="PIRSF" id="PIRSF029557">
    <property type="entry name" value="UCP029557"/>
    <property type="match status" value="1"/>
</dbReference>
<dbReference type="Gene3D" id="3.10.540.10">
    <property type="entry name" value="duf1285 like domain"/>
    <property type="match status" value="1"/>
</dbReference>
<dbReference type="Gene3D" id="2.30.270.10">
    <property type="entry name" value="duf1285 protein"/>
    <property type="match status" value="1"/>
</dbReference>
<comment type="caution">
    <text evidence="3">The sequence shown here is derived from an EMBL/GenBank/DDBJ whole genome shotgun (WGS) entry which is preliminary data.</text>
</comment>
<dbReference type="InterPro" id="IPR048341">
    <property type="entry name" value="DUF1285_N"/>
</dbReference>
<organism evidence="3 4">
    <name type="scientific">Paracoccus limosus</name>
    <dbReference type="NCBI Taxonomy" id="913252"/>
    <lineage>
        <taxon>Bacteria</taxon>
        <taxon>Pseudomonadati</taxon>
        <taxon>Pseudomonadota</taxon>
        <taxon>Alphaproteobacteria</taxon>
        <taxon>Rhodobacterales</taxon>
        <taxon>Paracoccaceae</taxon>
        <taxon>Paracoccus</taxon>
    </lineage>
</organism>
<gene>
    <name evidence="3" type="ORF">GL279_12155</name>
</gene>
<keyword evidence="4" id="KW-1185">Reference proteome</keyword>
<dbReference type="Proteomes" id="UP000442533">
    <property type="component" value="Unassembled WGS sequence"/>
</dbReference>
<feature type="domain" description="DUF1285" evidence="2">
    <location>
        <begin position="99"/>
        <end position="179"/>
    </location>
</feature>
<name>A0A844H5Q9_9RHOB</name>
<evidence type="ECO:0000313" key="3">
    <source>
        <dbReference type="EMBL" id="MTH35355.1"/>
    </source>
</evidence>
<dbReference type="InterPro" id="IPR048342">
    <property type="entry name" value="DUF1285_C"/>
</dbReference>
<evidence type="ECO:0000313" key="4">
    <source>
        <dbReference type="Proteomes" id="UP000442533"/>
    </source>
</evidence>
<feature type="domain" description="DUF1285" evidence="1">
    <location>
        <begin position="28"/>
        <end position="94"/>
    </location>
</feature>
<dbReference type="RefSeq" id="WP_155064950.1">
    <property type="nucleotide sequence ID" value="NZ_WMIF01000016.1"/>
</dbReference>
<dbReference type="InterPro" id="IPR010707">
    <property type="entry name" value="DUF1285"/>
</dbReference>
<dbReference type="Pfam" id="PF21028">
    <property type="entry name" value="DUF1285_C"/>
    <property type="match status" value="1"/>
</dbReference>
<sequence>MGRMTDNPVSDAAGLASAAQAASKKGPPPVHLWNPPFCGNLDMEIRADGSWFYQGTPIGRPAMVRLFASILKREGEDYFLVTPVEKVGIRVVDAPFIAEDAEIGQDILFTTNVGDTVKAGPDHAIEIRGTPEAPRPYVHIRRGLWARIDRKTFYRLADASVPGDDGRMVLHSGGETFPLET</sequence>
<accession>A0A844H5Q9</accession>
<protein>
    <submittedName>
        <fullName evidence="3">DUF1285 domain-containing protein</fullName>
    </submittedName>
</protein>
<dbReference type="Pfam" id="PF06938">
    <property type="entry name" value="DUF1285_N"/>
    <property type="match status" value="1"/>
</dbReference>
<dbReference type="EMBL" id="WMIF01000016">
    <property type="protein sequence ID" value="MTH35355.1"/>
    <property type="molecule type" value="Genomic_DNA"/>
</dbReference>
<evidence type="ECO:0000259" key="1">
    <source>
        <dbReference type="Pfam" id="PF06938"/>
    </source>
</evidence>
<dbReference type="OrthoDB" id="3078366at2"/>